<feature type="repeat" description="TPR" evidence="1">
    <location>
        <begin position="576"/>
        <end position="609"/>
    </location>
</feature>
<proteinExistence type="predicted"/>
<dbReference type="InterPro" id="IPR011990">
    <property type="entry name" value="TPR-like_helical_dom_sf"/>
</dbReference>
<dbReference type="SUPFAM" id="SSF48452">
    <property type="entry name" value="TPR-like"/>
    <property type="match status" value="2"/>
</dbReference>
<dbReference type="AlphaFoldDB" id="A0A7J7K872"/>
<name>A0A7J7K872_BUGNE</name>
<organism evidence="3 4">
    <name type="scientific">Bugula neritina</name>
    <name type="common">Brown bryozoan</name>
    <name type="synonym">Sertularia neritina</name>
    <dbReference type="NCBI Taxonomy" id="10212"/>
    <lineage>
        <taxon>Eukaryota</taxon>
        <taxon>Metazoa</taxon>
        <taxon>Spiralia</taxon>
        <taxon>Lophotrochozoa</taxon>
        <taxon>Bryozoa</taxon>
        <taxon>Gymnolaemata</taxon>
        <taxon>Cheilostomatida</taxon>
        <taxon>Flustrina</taxon>
        <taxon>Buguloidea</taxon>
        <taxon>Bugulidae</taxon>
        <taxon>Bugula</taxon>
    </lineage>
</organism>
<protein>
    <recommendedName>
        <fullName evidence="5">TTC28</fullName>
    </recommendedName>
</protein>
<feature type="compositionally biased region" description="Pro residues" evidence="2">
    <location>
        <begin position="331"/>
        <end position="342"/>
    </location>
</feature>
<evidence type="ECO:0000313" key="3">
    <source>
        <dbReference type="EMBL" id="KAF6034842.1"/>
    </source>
</evidence>
<evidence type="ECO:0000256" key="2">
    <source>
        <dbReference type="SAM" id="MobiDB-lite"/>
    </source>
</evidence>
<feature type="repeat" description="TPR" evidence="1">
    <location>
        <begin position="737"/>
        <end position="770"/>
    </location>
</feature>
<dbReference type="PANTHER" id="PTHR19959:SF119">
    <property type="entry name" value="FUNGAL LIPASE-LIKE DOMAIN-CONTAINING PROTEIN"/>
    <property type="match status" value="1"/>
</dbReference>
<feature type="compositionally biased region" description="Basic and acidic residues" evidence="2">
    <location>
        <begin position="258"/>
        <end position="296"/>
    </location>
</feature>
<feature type="compositionally biased region" description="Low complexity" evidence="2">
    <location>
        <begin position="244"/>
        <end position="254"/>
    </location>
</feature>
<feature type="region of interest" description="Disordered" evidence="2">
    <location>
        <begin position="129"/>
        <end position="171"/>
    </location>
</feature>
<dbReference type="SMART" id="SM00028">
    <property type="entry name" value="TPR"/>
    <property type="match status" value="11"/>
</dbReference>
<feature type="compositionally biased region" description="Polar residues" evidence="2">
    <location>
        <begin position="1"/>
        <end position="19"/>
    </location>
</feature>
<dbReference type="Pfam" id="PF13374">
    <property type="entry name" value="TPR_10"/>
    <property type="match status" value="1"/>
</dbReference>
<feature type="region of interest" description="Disordered" evidence="2">
    <location>
        <begin position="49"/>
        <end position="92"/>
    </location>
</feature>
<feature type="region of interest" description="Disordered" evidence="2">
    <location>
        <begin position="205"/>
        <end position="353"/>
    </location>
</feature>
<keyword evidence="4" id="KW-1185">Reference proteome</keyword>
<gene>
    <name evidence="3" type="ORF">EB796_006848</name>
</gene>
<evidence type="ECO:0000313" key="4">
    <source>
        <dbReference type="Proteomes" id="UP000593567"/>
    </source>
</evidence>
<dbReference type="Pfam" id="PF13181">
    <property type="entry name" value="TPR_8"/>
    <property type="match status" value="1"/>
</dbReference>
<feature type="repeat" description="TPR" evidence="1">
    <location>
        <begin position="961"/>
        <end position="994"/>
    </location>
</feature>
<dbReference type="Pfam" id="PF13424">
    <property type="entry name" value="TPR_12"/>
    <property type="match status" value="3"/>
</dbReference>
<feature type="compositionally biased region" description="Polar residues" evidence="2">
    <location>
        <begin position="301"/>
        <end position="311"/>
    </location>
</feature>
<dbReference type="OrthoDB" id="7103806at2759"/>
<accession>A0A7J7K872</accession>
<dbReference type="Gene3D" id="1.25.40.10">
    <property type="entry name" value="Tetratricopeptide repeat domain"/>
    <property type="match status" value="5"/>
</dbReference>
<dbReference type="InterPro" id="IPR019734">
    <property type="entry name" value="TPR_rpt"/>
</dbReference>
<comment type="caution">
    <text evidence="3">The sequence shown here is derived from an EMBL/GenBank/DDBJ whole genome shotgun (WGS) entry which is preliminary data.</text>
</comment>
<feature type="compositionally biased region" description="Low complexity" evidence="2">
    <location>
        <begin position="149"/>
        <end position="165"/>
    </location>
</feature>
<evidence type="ECO:0000256" key="1">
    <source>
        <dbReference type="PROSITE-ProRule" id="PRU00339"/>
    </source>
</evidence>
<dbReference type="PANTHER" id="PTHR19959">
    <property type="entry name" value="KINESIN LIGHT CHAIN"/>
    <property type="match status" value="1"/>
</dbReference>
<feature type="region of interest" description="Disordered" evidence="2">
    <location>
        <begin position="1"/>
        <end position="36"/>
    </location>
</feature>
<evidence type="ECO:0008006" key="5">
    <source>
        <dbReference type="Google" id="ProtNLM"/>
    </source>
</evidence>
<dbReference type="PROSITE" id="PS50005">
    <property type="entry name" value="TPR"/>
    <property type="match status" value="3"/>
</dbReference>
<dbReference type="EMBL" id="VXIV02000985">
    <property type="protein sequence ID" value="KAF6034842.1"/>
    <property type="molecule type" value="Genomic_DNA"/>
</dbReference>
<keyword evidence="1" id="KW-0802">TPR repeat</keyword>
<dbReference type="Proteomes" id="UP000593567">
    <property type="component" value="Unassembled WGS sequence"/>
</dbReference>
<reference evidence="3" key="1">
    <citation type="submission" date="2020-06" db="EMBL/GenBank/DDBJ databases">
        <title>Draft genome of Bugula neritina, a colonial animal packing powerful symbionts and potential medicines.</title>
        <authorList>
            <person name="Rayko M."/>
        </authorList>
    </citation>
    <scope>NUCLEOTIDE SEQUENCE [LARGE SCALE GENOMIC DNA]</scope>
    <source>
        <strain evidence="3">Kwan_BN1</strain>
    </source>
</reference>
<feature type="compositionally biased region" description="Polar residues" evidence="2">
    <location>
        <begin position="82"/>
        <end position="92"/>
    </location>
</feature>
<feature type="compositionally biased region" description="Polar residues" evidence="2">
    <location>
        <begin position="54"/>
        <end position="66"/>
    </location>
</feature>
<sequence>MNSNYTVPQQPTSEETGQSFREGPPSGRESIVTLDSTLSEPEYVVASVDPHSVELSTPTPSLSANFQRPAVPPRNKIPPTTVAVQTTPSFTSPLQSYDQLAAILPEYADELRAAHEYVARNSLHHAGVISSQSSSSPAPSPLANSVVNASSDTSSDPSSYSTAASRHGDNSSINLSLDELLHEMPELASIPRNIIQQSMVNEPPEVSLPHVQPLTEAPPNHLQQHHVTRPKTTSRPTPAPRSIRGQPGQQYGRQHQQHRLEQLQREQDIRSREEAARRAEEAKQKEEKKKADRTAALDRQQALNRQQAVQRRSTEEVERPMYMNTQLRPMPYQPTVPTPPQPTGGNSPAAAAANNANNTQFNNENKHVSKVNTPNDGVAGGAPPAKGLTAQAMALSEREAGNKIRVLLQSGKLKDRSGKHAEAVKDFYEALEYEKRCHGENSAEVANTHAVIGKVYHKMGRHNDARKELEESLRIFQVIGYTAAANPDSLWTIHDSLAQVYDGLKNRSKEIEHYETAIRILTQSTSVPPERLPHMHNNVGNAYRASGNLNKAVEHLERSKEMMLMMHYGDASEDMAKVHSSLGDVYKDLGRHKDAIRELEDSIRIRQRLRPGSDGDLIRGSTHQTLATLYEALGNTEKANYHKEKSQSGLQGLMGSKEDRESLMQKLGGVVKGQSASGVLGKLAAGLTASDDINKAQQFQAENDSVSAIKYYEKGIASLMQLPDDIRNQEELLSTLALCHNNVGNAYRKTNQFAKAEENLRKALDIRRQLFADESTDDTASTLFNLGHLLQGIGGRHNTQRAIEYHEECLRMYHELGGIALHMNWIISLYRSLGVGYERLGNSRKSIENYEFAKTILVDSAGDLDELRAVCNNMGNSYESIGDYEKAKENIETALNLSLVLAEERPNDVDLQNHIAAGHNNLGVLYQTWGKLELALEHLYKSKDLREKIKDDNMEAYHDVASSYHNIGNTLIKMGNYQGALDNYKKELRIRLNLGEDTSGVRVAMSNVCEKLGDMQTAEQLVNDTYVLEE</sequence>